<reference evidence="1" key="1">
    <citation type="submission" date="2022-05" db="EMBL/GenBank/DDBJ databases">
        <title>Chromosome-level genome of Chaenocephalus aceratus.</title>
        <authorList>
            <person name="Park H."/>
        </authorList>
    </citation>
    <scope>NUCLEOTIDE SEQUENCE</scope>
    <source>
        <strain evidence="1">KU_202001</strain>
    </source>
</reference>
<proteinExistence type="predicted"/>
<comment type="caution">
    <text evidence="1">The sequence shown here is derived from an EMBL/GenBank/DDBJ whole genome shotgun (WGS) entry which is preliminary data.</text>
</comment>
<gene>
    <name evidence="1" type="ORF">KUCAC02_030829</name>
</gene>
<protein>
    <submittedName>
        <fullName evidence="1">Uncharacterized protein</fullName>
    </submittedName>
</protein>
<dbReference type="EMBL" id="CM043789">
    <property type="protein sequence ID" value="KAI4827435.1"/>
    <property type="molecule type" value="Genomic_DNA"/>
</dbReference>
<name>A0ACB9XMC8_CHAAC</name>
<evidence type="ECO:0000313" key="1">
    <source>
        <dbReference type="EMBL" id="KAI4827435.1"/>
    </source>
</evidence>
<keyword evidence="2" id="KW-1185">Reference proteome</keyword>
<evidence type="ECO:0000313" key="2">
    <source>
        <dbReference type="Proteomes" id="UP001057452"/>
    </source>
</evidence>
<sequence>MSKPCPPVRGPKPPVAPKPSPPQRLSNGDLDHSDGETEELQEMAGENQDKEEERDAEDGVHDNGSNDIEEVAGGEIEEKKEKEVDILDNDCDSVGSEDTVKADDSSTVETTEEENTDNDLNQLEGVIHTDENTSTPSPPLAETKDETGEEAEEEEKRRFRENSEIVNGSSGHSNKHVEENNLGEKDNDTGLNEADEQSDDTLNCGLHTDDTELEDGGFAFGFSVLPTVTEEYPYDVIGPTDDASDTCESCDTVETGEIGVWQPERATKDLSGCFRFTSSTEDVFGPYSVIGSLSPDVTDTADPEWSQDDADDKPSIELQTEAATNQEPYYMSSDDVDKLDDKQALSELGDIEEGTEQTDQQKDKEKASESADEYCRH</sequence>
<organism evidence="1 2">
    <name type="scientific">Chaenocephalus aceratus</name>
    <name type="common">Blackfin icefish</name>
    <name type="synonym">Chaenichthys aceratus</name>
    <dbReference type="NCBI Taxonomy" id="36190"/>
    <lineage>
        <taxon>Eukaryota</taxon>
        <taxon>Metazoa</taxon>
        <taxon>Chordata</taxon>
        <taxon>Craniata</taxon>
        <taxon>Vertebrata</taxon>
        <taxon>Euteleostomi</taxon>
        <taxon>Actinopterygii</taxon>
        <taxon>Neopterygii</taxon>
        <taxon>Teleostei</taxon>
        <taxon>Neoteleostei</taxon>
        <taxon>Acanthomorphata</taxon>
        <taxon>Eupercaria</taxon>
        <taxon>Perciformes</taxon>
        <taxon>Notothenioidei</taxon>
        <taxon>Channichthyidae</taxon>
        <taxon>Chaenocephalus</taxon>
    </lineage>
</organism>
<dbReference type="Proteomes" id="UP001057452">
    <property type="component" value="Chromosome 5"/>
</dbReference>
<accession>A0ACB9XMC8</accession>